<accession>A0A225W100</accession>
<dbReference type="AlphaFoldDB" id="A0A225W100"/>
<proteinExistence type="predicted"/>
<evidence type="ECO:0000313" key="1">
    <source>
        <dbReference type="EMBL" id="OWZ11431.1"/>
    </source>
</evidence>
<comment type="caution">
    <text evidence="1">The sequence shown here is derived from an EMBL/GenBank/DDBJ whole genome shotgun (WGS) entry which is preliminary data.</text>
</comment>
<organism evidence="1 2">
    <name type="scientific">Phytophthora megakarya</name>
    <dbReference type="NCBI Taxonomy" id="4795"/>
    <lineage>
        <taxon>Eukaryota</taxon>
        <taxon>Sar</taxon>
        <taxon>Stramenopiles</taxon>
        <taxon>Oomycota</taxon>
        <taxon>Peronosporomycetes</taxon>
        <taxon>Peronosporales</taxon>
        <taxon>Peronosporaceae</taxon>
        <taxon>Phytophthora</taxon>
    </lineage>
</organism>
<reference evidence="2" key="1">
    <citation type="submission" date="2017-03" db="EMBL/GenBank/DDBJ databases">
        <title>Phytopthora megakarya and P. palmivora, two closely related causual agents of cacao black pod achieved similar genome size and gene model numbers by different mechanisms.</title>
        <authorList>
            <person name="Ali S."/>
            <person name="Shao J."/>
            <person name="Larry D.J."/>
            <person name="Kronmiller B."/>
            <person name="Shen D."/>
            <person name="Strem M.D."/>
            <person name="Melnick R.L."/>
            <person name="Guiltinan M.J."/>
            <person name="Tyler B.M."/>
            <person name="Meinhardt L.W."/>
            <person name="Bailey B.A."/>
        </authorList>
    </citation>
    <scope>NUCLEOTIDE SEQUENCE [LARGE SCALE GENOMIC DNA]</scope>
    <source>
        <strain evidence="2">zdho120</strain>
    </source>
</reference>
<protein>
    <submittedName>
        <fullName evidence="1">Uncharacterized protein</fullName>
    </submittedName>
</protein>
<dbReference type="Proteomes" id="UP000198211">
    <property type="component" value="Unassembled WGS sequence"/>
</dbReference>
<feature type="non-terminal residue" evidence="1">
    <location>
        <position position="1"/>
    </location>
</feature>
<dbReference type="OrthoDB" id="129427at2759"/>
<name>A0A225W100_9STRA</name>
<dbReference type="EMBL" id="NBNE01002126">
    <property type="protein sequence ID" value="OWZ11431.1"/>
    <property type="molecule type" value="Genomic_DNA"/>
</dbReference>
<sequence length="119" mass="13421">EEDLKSMYHREELRDFVDQDPVMRNLKLKRIADPKEPMTAPATLVNRFDAAMELIRLLKEPGIVPGSFDADALFDLDLDVIQTTSRVLFQKLKILVGDVPQSPDPLTLTTTDAIDNLTV</sequence>
<evidence type="ECO:0000313" key="2">
    <source>
        <dbReference type="Proteomes" id="UP000198211"/>
    </source>
</evidence>
<gene>
    <name evidence="1" type="ORF">PHMEG_00015545</name>
</gene>
<keyword evidence="2" id="KW-1185">Reference proteome</keyword>